<sequence>MKFLKTLLASLDILSRCFFQNFVWWTVSWLSIAILFTSTASAQEYETDRIFIRQQSKNHCLIQVQDQIRELRKIREMSDEHSKHLNRDVWNRNRTGLQMNQKQQQRLNQLLKGNPGPKYSSARQLQQKRQRRFAGMKQNCRDLASD</sequence>
<name>A0A382AXJ6_9ZZZZ</name>
<organism evidence="1">
    <name type="scientific">marine metagenome</name>
    <dbReference type="NCBI Taxonomy" id="408172"/>
    <lineage>
        <taxon>unclassified sequences</taxon>
        <taxon>metagenomes</taxon>
        <taxon>ecological metagenomes</taxon>
    </lineage>
</organism>
<evidence type="ECO:0000313" key="1">
    <source>
        <dbReference type="EMBL" id="SVB06168.1"/>
    </source>
</evidence>
<proteinExistence type="predicted"/>
<protein>
    <submittedName>
        <fullName evidence="1">Uncharacterized protein</fullName>
    </submittedName>
</protein>
<dbReference type="EMBL" id="UINC01027246">
    <property type="protein sequence ID" value="SVB06168.1"/>
    <property type="molecule type" value="Genomic_DNA"/>
</dbReference>
<accession>A0A382AXJ6</accession>
<dbReference type="AlphaFoldDB" id="A0A382AXJ6"/>
<reference evidence="1" key="1">
    <citation type="submission" date="2018-05" db="EMBL/GenBank/DDBJ databases">
        <authorList>
            <person name="Lanie J.A."/>
            <person name="Ng W.-L."/>
            <person name="Kazmierczak K.M."/>
            <person name="Andrzejewski T.M."/>
            <person name="Davidsen T.M."/>
            <person name="Wayne K.J."/>
            <person name="Tettelin H."/>
            <person name="Glass J.I."/>
            <person name="Rusch D."/>
            <person name="Podicherti R."/>
            <person name="Tsui H.-C.T."/>
            <person name="Winkler M.E."/>
        </authorList>
    </citation>
    <scope>NUCLEOTIDE SEQUENCE</scope>
</reference>
<gene>
    <name evidence="1" type="ORF">METZ01_LOCUS159022</name>
</gene>